<reference evidence="1" key="1">
    <citation type="submission" date="2018-05" db="EMBL/GenBank/DDBJ databases">
        <authorList>
            <person name="Lanie J.A."/>
            <person name="Ng W.-L."/>
            <person name="Kazmierczak K.M."/>
            <person name="Andrzejewski T.M."/>
            <person name="Davidsen T.M."/>
            <person name="Wayne K.J."/>
            <person name="Tettelin H."/>
            <person name="Glass J.I."/>
            <person name="Rusch D."/>
            <person name="Podicherti R."/>
            <person name="Tsui H.-C.T."/>
            <person name="Winkler M.E."/>
        </authorList>
    </citation>
    <scope>NUCLEOTIDE SEQUENCE</scope>
</reference>
<sequence length="406" mass="46375">MIEAYHRHWLDGSNEELSKLLDDQIVRFRSENVSYGFTNALKRIKNESRGERPPGYASSMQLEIGDMQIHSEKNFSTALYSLGIRGGARWEYSDLATIFQVFQKIDDTWKIIGHIESFRLDNSKINKPPDSVPNRRAPFTFDFVYPVKDIQRAIDFYSPLLGPPDIVTTTSASFRVRDSYFELDSEPIDERIVVINGRANGYGIINVNSLSDIKDKIKDLLDVNIKTKPCGDAECLIAEDSSGNIVIFREYKPTYSLQNKKPTIQSLNEFGQPPVFSKTIEAVNAWITNDYSSLIDMHANKAVWIDDAFGVAQGKQQIEQALKSRWESFDMGPNGINADLVTKNFQTRNIGDRHLVTLEMFIKMRTNPKRSFNAVLTQVWKREGLDLKLEHTFIAQKRYIKDTPVG</sequence>
<evidence type="ECO:0008006" key="2">
    <source>
        <dbReference type="Google" id="ProtNLM"/>
    </source>
</evidence>
<dbReference type="Gene3D" id="3.10.450.50">
    <property type="match status" value="1"/>
</dbReference>
<protein>
    <recommendedName>
        <fullName evidence="2">SnoaL-like domain-containing protein</fullName>
    </recommendedName>
</protein>
<organism evidence="1">
    <name type="scientific">marine metagenome</name>
    <dbReference type="NCBI Taxonomy" id="408172"/>
    <lineage>
        <taxon>unclassified sequences</taxon>
        <taxon>metagenomes</taxon>
        <taxon>ecological metagenomes</taxon>
    </lineage>
</organism>
<name>A0A382L0V8_9ZZZZ</name>
<gene>
    <name evidence="1" type="ORF">METZ01_LOCUS283250</name>
</gene>
<dbReference type="SUPFAM" id="SSF54427">
    <property type="entry name" value="NTF2-like"/>
    <property type="match status" value="2"/>
</dbReference>
<dbReference type="AlphaFoldDB" id="A0A382L0V8"/>
<proteinExistence type="predicted"/>
<accession>A0A382L0V8</accession>
<dbReference type="EMBL" id="UINC01084084">
    <property type="protein sequence ID" value="SVC30396.1"/>
    <property type="molecule type" value="Genomic_DNA"/>
</dbReference>
<evidence type="ECO:0000313" key="1">
    <source>
        <dbReference type="EMBL" id="SVC30396.1"/>
    </source>
</evidence>
<feature type="non-terminal residue" evidence="1">
    <location>
        <position position="406"/>
    </location>
</feature>
<dbReference type="InterPro" id="IPR032710">
    <property type="entry name" value="NTF2-like_dom_sf"/>
</dbReference>